<evidence type="ECO:0000313" key="6">
    <source>
        <dbReference type="RefSeq" id="XP_019631772.1"/>
    </source>
</evidence>
<evidence type="ECO:0000313" key="5">
    <source>
        <dbReference type="RefSeq" id="XP_019631771.1"/>
    </source>
</evidence>
<proteinExistence type="predicted"/>
<dbReference type="GeneID" id="109475554"/>
<gene>
    <name evidence="3 4 5 6 7 8 9 10 11 12 13 14" type="primary">LOC109475554</name>
</gene>
<protein>
    <submittedName>
        <fullName evidence="3 4">Uncharacterized protein LOC109475554 isoform X1</fullName>
    </submittedName>
</protein>
<sequence>MMTSTLPRCHHKWLPENSVKMQRSQSLPHLQTLQPRFSSTPKGDKLVYSGDLACLSFVDGEESVGLNHFTFFDDEMRETIQNKEQQVIYNVVPRHADESETADAGDDADFVDVDTTSSSESDVTHIHEYLQDVWFRAHKDVQVGNLCTAALGIVARTPEVGLHYVCAPVVSRRHYQYIPLEGVPKVYRRDEDDHEVPVVLCEKREKTEPSLLCQPTTSLPLDCREVAFSSSTFTSDKPSEFLFVSRDEALRPRLRTFSPAALSDCDKQGAYSERGTSFYANKLLLSSFISDLPNVRGSSVINKLKKTAAEVNTFSLEACSQELLHPEQWLIETLKHNSDLPAELLRTNLGQQRNPSVTVYAVVLEIHSARKPCADCVDHFRFLCTDDSANNVVREQFTQALRRYRFAVRDDRVPIYVRVSYTLNRFGTEIARQYPYQTRSLDLRGLREGAILAHHFVSAKQLTHCPFRDCRHEFDSRFYVKVEQIVKSLILPENYHDGDEETVHRELFTFRAPDPVLTMLDHTCRTERLTRAVSFTSCSVCGAFRVISGMLYPGSLKLEYIRYNSYKLAEDDLATPGATPVTTPVTTPLATPKSLSVVDGPIPELEESSAHMENSSFTDSMLSVSEESPLEG</sequence>
<evidence type="ECO:0000313" key="14">
    <source>
        <dbReference type="RefSeq" id="XP_019631781.1"/>
    </source>
</evidence>
<evidence type="ECO:0000313" key="2">
    <source>
        <dbReference type="Proteomes" id="UP000515135"/>
    </source>
</evidence>
<organism evidence="2 13">
    <name type="scientific">Branchiostoma belcheri</name>
    <name type="common">Amphioxus</name>
    <dbReference type="NCBI Taxonomy" id="7741"/>
    <lineage>
        <taxon>Eukaryota</taxon>
        <taxon>Metazoa</taxon>
        <taxon>Chordata</taxon>
        <taxon>Cephalochordata</taxon>
        <taxon>Leptocardii</taxon>
        <taxon>Amphioxiformes</taxon>
        <taxon>Branchiostomatidae</taxon>
        <taxon>Branchiostoma</taxon>
    </lineage>
</organism>
<feature type="compositionally biased region" description="Low complexity" evidence="1">
    <location>
        <begin position="574"/>
        <end position="592"/>
    </location>
</feature>
<dbReference type="RefSeq" id="XP_019631781.1">
    <property type="nucleotide sequence ID" value="XM_019776222.1"/>
</dbReference>
<evidence type="ECO:0000313" key="10">
    <source>
        <dbReference type="RefSeq" id="XP_019631777.1"/>
    </source>
</evidence>
<dbReference type="RefSeq" id="XP_019631772.1">
    <property type="nucleotide sequence ID" value="XM_019776213.1"/>
</dbReference>
<accession>A0A6P4YQQ4</accession>
<evidence type="ECO:0000313" key="12">
    <source>
        <dbReference type="RefSeq" id="XP_019631779.1"/>
    </source>
</evidence>
<dbReference type="RefSeq" id="XP_019631773.1">
    <property type="nucleotide sequence ID" value="XM_019776214.1"/>
</dbReference>
<dbReference type="RefSeq" id="XP_019631775.1">
    <property type="nucleotide sequence ID" value="XM_019776216.1"/>
</dbReference>
<dbReference type="Proteomes" id="UP000515135">
    <property type="component" value="Unplaced"/>
</dbReference>
<dbReference type="RefSeq" id="XP_019631780.1">
    <property type="nucleotide sequence ID" value="XM_019776221.1"/>
</dbReference>
<dbReference type="OrthoDB" id="10001034at2759"/>
<evidence type="ECO:0000313" key="4">
    <source>
        <dbReference type="RefSeq" id="XP_019631770.1"/>
    </source>
</evidence>
<dbReference type="RefSeq" id="XP_019631769.1">
    <property type="nucleotide sequence ID" value="XM_019776210.1"/>
</dbReference>
<reference evidence="3 4" key="1">
    <citation type="submission" date="2025-04" db="UniProtKB">
        <authorList>
            <consortium name="RefSeq"/>
        </authorList>
    </citation>
    <scope>IDENTIFICATION</scope>
    <source>
        <tissue evidence="3 4">Gonad</tissue>
    </source>
</reference>
<feature type="region of interest" description="Disordered" evidence="1">
    <location>
        <begin position="574"/>
        <end position="632"/>
    </location>
</feature>
<evidence type="ECO:0000313" key="3">
    <source>
        <dbReference type="RefSeq" id="XP_019631769.1"/>
    </source>
</evidence>
<dbReference type="RefSeq" id="XP_019631771.1">
    <property type="nucleotide sequence ID" value="XM_019776212.1"/>
</dbReference>
<name>A0A6P4YQQ4_BRABE</name>
<feature type="compositionally biased region" description="Polar residues" evidence="1">
    <location>
        <begin position="611"/>
        <end position="626"/>
    </location>
</feature>
<dbReference type="RefSeq" id="XP_019631778.1">
    <property type="nucleotide sequence ID" value="XM_019776219.1"/>
</dbReference>
<evidence type="ECO:0000313" key="13">
    <source>
        <dbReference type="RefSeq" id="XP_019631780.1"/>
    </source>
</evidence>
<dbReference type="RefSeq" id="XP_019631776.1">
    <property type="nucleotide sequence ID" value="XM_019776217.1"/>
</dbReference>
<keyword evidence="2" id="KW-1185">Reference proteome</keyword>
<dbReference type="RefSeq" id="XP_019631777.1">
    <property type="nucleotide sequence ID" value="XM_019776218.1"/>
</dbReference>
<evidence type="ECO:0000313" key="8">
    <source>
        <dbReference type="RefSeq" id="XP_019631775.1"/>
    </source>
</evidence>
<evidence type="ECO:0000313" key="7">
    <source>
        <dbReference type="RefSeq" id="XP_019631773.1"/>
    </source>
</evidence>
<evidence type="ECO:0000313" key="9">
    <source>
        <dbReference type="RefSeq" id="XP_019631776.1"/>
    </source>
</evidence>
<evidence type="ECO:0000313" key="11">
    <source>
        <dbReference type="RefSeq" id="XP_019631778.1"/>
    </source>
</evidence>
<dbReference type="AlphaFoldDB" id="A0A6P4YQQ4"/>
<dbReference type="RefSeq" id="XP_019631779.1">
    <property type="nucleotide sequence ID" value="XM_019776220.1"/>
</dbReference>
<dbReference type="RefSeq" id="XP_019631770.1">
    <property type="nucleotide sequence ID" value="XM_019776211.1"/>
</dbReference>
<evidence type="ECO:0000256" key="1">
    <source>
        <dbReference type="SAM" id="MobiDB-lite"/>
    </source>
</evidence>
<dbReference type="KEGG" id="bbel:109475554"/>